<evidence type="ECO:0000313" key="5">
    <source>
        <dbReference type="Proteomes" id="UP000823900"/>
    </source>
</evidence>
<evidence type="ECO:0000313" key="4">
    <source>
        <dbReference type="EMBL" id="HJA71444.1"/>
    </source>
</evidence>
<dbReference type="AlphaFoldDB" id="A0A9D2HJ51"/>
<protein>
    <submittedName>
        <fullName evidence="4">16S rRNA (Cytosine(967)-C(5))-methyltransferase</fullName>
    </submittedName>
</protein>
<dbReference type="InterPro" id="IPR035926">
    <property type="entry name" value="NusB-like_sf"/>
</dbReference>
<feature type="non-terminal residue" evidence="4">
    <location>
        <position position="229"/>
    </location>
</feature>
<evidence type="ECO:0000259" key="3">
    <source>
        <dbReference type="Pfam" id="PF22458"/>
    </source>
</evidence>
<dbReference type="GO" id="GO:0003723">
    <property type="term" value="F:RNA binding"/>
    <property type="evidence" value="ECO:0007669"/>
    <property type="project" value="UniProtKB-KW"/>
</dbReference>
<dbReference type="SUPFAM" id="SSF53335">
    <property type="entry name" value="S-adenosyl-L-methionine-dependent methyltransferases"/>
    <property type="match status" value="1"/>
</dbReference>
<dbReference type="InterPro" id="IPR029063">
    <property type="entry name" value="SAM-dependent_MTases_sf"/>
</dbReference>
<accession>A0A9D2HJ51</accession>
<organism evidence="4 5">
    <name type="scientific">Candidatus Lachnoclostridium stercoravium</name>
    <dbReference type="NCBI Taxonomy" id="2838633"/>
    <lineage>
        <taxon>Bacteria</taxon>
        <taxon>Bacillati</taxon>
        <taxon>Bacillota</taxon>
        <taxon>Clostridia</taxon>
        <taxon>Lachnospirales</taxon>
        <taxon>Lachnospiraceae</taxon>
    </lineage>
</organism>
<evidence type="ECO:0000259" key="2">
    <source>
        <dbReference type="Pfam" id="PF01029"/>
    </source>
</evidence>
<reference evidence="4" key="1">
    <citation type="journal article" date="2021" name="PeerJ">
        <title>Extensive microbial diversity within the chicken gut microbiome revealed by metagenomics and culture.</title>
        <authorList>
            <person name="Gilroy R."/>
            <person name="Ravi A."/>
            <person name="Getino M."/>
            <person name="Pursley I."/>
            <person name="Horton D.L."/>
            <person name="Alikhan N.F."/>
            <person name="Baker D."/>
            <person name="Gharbi K."/>
            <person name="Hall N."/>
            <person name="Watson M."/>
            <person name="Adriaenssens E.M."/>
            <person name="Foster-Nyarko E."/>
            <person name="Jarju S."/>
            <person name="Secka A."/>
            <person name="Antonio M."/>
            <person name="Oren A."/>
            <person name="Chaudhuri R.R."/>
            <person name="La Ragione R."/>
            <person name="Hildebrand F."/>
            <person name="Pallen M.J."/>
        </authorList>
    </citation>
    <scope>NUCLEOTIDE SEQUENCE</scope>
    <source>
        <strain evidence="4">CHK178-16964</strain>
    </source>
</reference>
<dbReference type="Gene3D" id="1.10.940.10">
    <property type="entry name" value="NusB-like"/>
    <property type="match status" value="1"/>
</dbReference>
<dbReference type="EMBL" id="DWZA01000066">
    <property type="protein sequence ID" value="HJA71444.1"/>
    <property type="molecule type" value="Genomic_DNA"/>
</dbReference>
<dbReference type="Gene3D" id="3.30.70.1170">
    <property type="entry name" value="Sun protein, domain 3"/>
    <property type="match status" value="1"/>
</dbReference>
<reference evidence="4" key="2">
    <citation type="submission" date="2021-04" db="EMBL/GenBank/DDBJ databases">
        <authorList>
            <person name="Gilroy R."/>
        </authorList>
    </citation>
    <scope>NUCLEOTIDE SEQUENCE</scope>
    <source>
        <strain evidence="4">CHK178-16964</strain>
    </source>
</reference>
<gene>
    <name evidence="4" type="ORF">IAA07_07680</name>
</gene>
<dbReference type="InterPro" id="IPR006027">
    <property type="entry name" value="NusB_RsmB_TIM44"/>
</dbReference>
<proteinExistence type="predicted"/>
<dbReference type="Pfam" id="PF01029">
    <property type="entry name" value="NusB"/>
    <property type="match status" value="1"/>
</dbReference>
<dbReference type="SUPFAM" id="SSF48013">
    <property type="entry name" value="NusB-like"/>
    <property type="match status" value="1"/>
</dbReference>
<comment type="caution">
    <text evidence="4">The sequence shown here is derived from an EMBL/GenBank/DDBJ whole genome shotgun (WGS) entry which is preliminary data.</text>
</comment>
<name>A0A9D2HJ51_9FIRM</name>
<feature type="domain" description="Ribosomal RNA small subunit methyltransferase B-like ferredoxin-like" evidence="3">
    <location>
        <begin position="151"/>
        <end position="220"/>
    </location>
</feature>
<sequence length="229" mass="26466">MSSKADKLENEREIALDILHEILEKGAFSHVVLNQALGKYQYLEKKERAFITRVVEGTLENRIQIDYVLDQVSSVKVKKMKPLIRTLLRMSVYQILYMDRVPDPAVCDEAVKLAAKRRFQGLKGFVNGVLRRISREKSGFSWPDASIRYSMPQWILDMWREAYGNERAESIARSFFLEKHTTVRCNLNKASREDILRSLQAQGAKAEAIEGFPHLILLKKYDYLEGLQA</sequence>
<feature type="domain" description="NusB/RsmB/TIM44" evidence="2">
    <location>
        <begin position="10"/>
        <end position="135"/>
    </location>
</feature>
<dbReference type="Proteomes" id="UP000823900">
    <property type="component" value="Unassembled WGS sequence"/>
</dbReference>
<dbReference type="Pfam" id="PF22458">
    <property type="entry name" value="RsmF-B_ferredox"/>
    <property type="match status" value="1"/>
</dbReference>
<evidence type="ECO:0000256" key="1">
    <source>
        <dbReference type="ARBA" id="ARBA00022884"/>
    </source>
</evidence>
<dbReference type="InterPro" id="IPR054728">
    <property type="entry name" value="RsmB-like_ferredoxin"/>
</dbReference>
<keyword evidence="1" id="KW-0694">RNA-binding</keyword>
<dbReference type="GO" id="GO:0006355">
    <property type="term" value="P:regulation of DNA-templated transcription"/>
    <property type="evidence" value="ECO:0007669"/>
    <property type="project" value="InterPro"/>
</dbReference>